<protein>
    <submittedName>
        <fullName evidence="2">Uncharacterized protein</fullName>
    </submittedName>
</protein>
<evidence type="ECO:0000256" key="1">
    <source>
        <dbReference type="SAM" id="MobiDB-lite"/>
    </source>
</evidence>
<dbReference type="KEGG" id="mtun:MTUNDRAET4_0426"/>
<proteinExistence type="predicted"/>
<dbReference type="Proteomes" id="UP000294360">
    <property type="component" value="Chromosome"/>
</dbReference>
<evidence type="ECO:0000313" key="3">
    <source>
        <dbReference type="Proteomes" id="UP000294360"/>
    </source>
</evidence>
<feature type="region of interest" description="Disordered" evidence="1">
    <location>
        <begin position="1"/>
        <end position="21"/>
    </location>
</feature>
<dbReference type="EMBL" id="LR536450">
    <property type="protein sequence ID" value="VFU07319.1"/>
    <property type="molecule type" value="Genomic_DNA"/>
</dbReference>
<accession>A0A4U8YU67</accession>
<gene>
    <name evidence="2" type="ORF">MTUNDRAET4_0426</name>
</gene>
<dbReference type="AlphaFoldDB" id="A0A4U8YU67"/>
<evidence type="ECO:0000313" key="2">
    <source>
        <dbReference type="EMBL" id="VFU07319.1"/>
    </source>
</evidence>
<reference evidence="2 3" key="1">
    <citation type="submission" date="2019-03" db="EMBL/GenBank/DDBJ databases">
        <authorList>
            <person name="Kox A.R. M."/>
        </authorList>
    </citation>
    <scope>NUCLEOTIDE SEQUENCE [LARGE SCALE GENOMIC DNA]</scope>
    <source>
        <strain evidence="2">MTUNDRAET4 annotated genome</strain>
    </source>
</reference>
<organism evidence="2 3">
    <name type="scientific">Methylocella tundrae</name>
    <dbReference type="NCBI Taxonomy" id="227605"/>
    <lineage>
        <taxon>Bacteria</taxon>
        <taxon>Pseudomonadati</taxon>
        <taxon>Pseudomonadota</taxon>
        <taxon>Alphaproteobacteria</taxon>
        <taxon>Hyphomicrobiales</taxon>
        <taxon>Beijerinckiaceae</taxon>
        <taxon>Methylocella</taxon>
    </lineage>
</organism>
<name>A0A4U8YU67_METTU</name>
<sequence length="21" mass="2280">MIDPDAPDPADPRTVPTRALM</sequence>